<evidence type="ECO:0000313" key="2">
    <source>
        <dbReference type="Proteomes" id="UP001396334"/>
    </source>
</evidence>
<proteinExistence type="predicted"/>
<keyword evidence="2" id="KW-1185">Reference proteome</keyword>
<comment type="caution">
    <text evidence="1">The sequence shown here is derived from an EMBL/GenBank/DDBJ whole genome shotgun (WGS) entry which is preliminary data.</text>
</comment>
<name>A0ABR2N7E5_9ROSI</name>
<reference evidence="1 2" key="1">
    <citation type="journal article" date="2024" name="G3 (Bethesda)">
        <title>Genome assembly of Hibiscus sabdariffa L. provides insights into metabolisms of medicinal natural products.</title>
        <authorList>
            <person name="Kim T."/>
        </authorList>
    </citation>
    <scope>NUCLEOTIDE SEQUENCE [LARGE SCALE GENOMIC DNA]</scope>
    <source>
        <strain evidence="1">TK-2024</strain>
        <tissue evidence="1">Old leaves</tissue>
    </source>
</reference>
<accession>A0ABR2N7E5</accession>
<gene>
    <name evidence="1" type="ORF">V6N11_063332</name>
</gene>
<sequence>MSRTLPVLSNPVFTASNTPMAPSTSSVGISHVPLMQPSNVERPTHTIEPLHNGVNYAATAATLPTAIQIDTPSSAISATDVVELDESHITPPADITHESATQEVVVTGPIQAPSIISADNTSSEISTLMPHNSHSMVTRSKAGVFKPKLYQVCYNDTPSTVHEALADPG</sequence>
<organism evidence="1 2">
    <name type="scientific">Hibiscus sabdariffa</name>
    <name type="common">roselle</name>
    <dbReference type="NCBI Taxonomy" id="183260"/>
    <lineage>
        <taxon>Eukaryota</taxon>
        <taxon>Viridiplantae</taxon>
        <taxon>Streptophyta</taxon>
        <taxon>Embryophyta</taxon>
        <taxon>Tracheophyta</taxon>
        <taxon>Spermatophyta</taxon>
        <taxon>Magnoliopsida</taxon>
        <taxon>eudicotyledons</taxon>
        <taxon>Gunneridae</taxon>
        <taxon>Pentapetalae</taxon>
        <taxon>rosids</taxon>
        <taxon>malvids</taxon>
        <taxon>Malvales</taxon>
        <taxon>Malvaceae</taxon>
        <taxon>Malvoideae</taxon>
        <taxon>Hibiscus</taxon>
    </lineage>
</organism>
<dbReference type="Proteomes" id="UP001396334">
    <property type="component" value="Unassembled WGS sequence"/>
</dbReference>
<evidence type="ECO:0000313" key="1">
    <source>
        <dbReference type="EMBL" id="KAK8972068.1"/>
    </source>
</evidence>
<protein>
    <submittedName>
        <fullName evidence="1">Uncharacterized protein</fullName>
    </submittedName>
</protein>
<dbReference type="EMBL" id="JBBPBN010000228">
    <property type="protein sequence ID" value="KAK8972068.1"/>
    <property type="molecule type" value="Genomic_DNA"/>
</dbReference>